<dbReference type="InterPro" id="IPR018060">
    <property type="entry name" value="HTH_AraC"/>
</dbReference>
<evidence type="ECO:0000313" key="11">
    <source>
        <dbReference type="Proteomes" id="UP000321595"/>
    </source>
</evidence>
<dbReference type="InterPro" id="IPR036388">
    <property type="entry name" value="WH-like_DNA-bd_sf"/>
</dbReference>
<dbReference type="Gene3D" id="3.30.160.70">
    <property type="entry name" value="Methylated DNA-protein cysteine methyltransferase domain"/>
    <property type="match status" value="1"/>
</dbReference>
<dbReference type="InterPro" id="IPR014048">
    <property type="entry name" value="MethylDNA_cys_MeTrfase_DNA-bd"/>
</dbReference>
<comment type="catalytic activity">
    <reaction evidence="1">
        <text>a 4-O-methyl-thymidine in DNA + L-cysteinyl-[protein] = a thymidine in DNA + S-methyl-L-cysteinyl-[protein]</text>
        <dbReference type="Rhea" id="RHEA:53428"/>
        <dbReference type="Rhea" id="RHEA-COMP:10131"/>
        <dbReference type="Rhea" id="RHEA-COMP:10132"/>
        <dbReference type="Rhea" id="RHEA-COMP:13555"/>
        <dbReference type="Rhea" id="RHEA-COMP:13556"/>
        <dbReference type="ChEBI" id="CHEBI:29950"/>
        <dbReference type="ChEBI" id="CHEBI:82612"/>
        <dbReference type="ChEBI" id="CHEBI:137386"/>
        <dbReference type="ChEBI" id="CHEBI:137387"/>
        <dbReference type="EC" id="2.1.1.63"/>
    </reaction>
</comment>
<name>A0A5B8XM99_9DELT</name>
<accession>A0A5B8XM99</accession>
<dbReference type="Pfam" id="PF12833">
    <property type="entry name" value="HTH_18"/>
    <property type="match status" value="1"/>
</dbReference>
<dbReference type="PROSITE" id="PS00374">
    <property type="entry name" value="MGMT"/>
    <property type="match status" value="1"/>
</dbReference>
<evidence type="ECO:0000256" key="2">
    <source>
        <dbReference type="ARBA" id="ARBA00008711"/>
    </source>
</evidence>
<evidence type="ECO:0000256" key="8">
    <source>
        <dbReference type="ARBA" id="ARBA00049348"/>
    </source>
</evidence>
<protein>
    <recommendedName>
        <fullName evidence="3">methylated-DNA--[protein]-cysteine S-methyltransferase</fullName>
        <ecNumber evidence="3">2.1.1.63</ecNumber>
    </recommendedName>
</protein>
<dbReference type="NCBIfam" id="TIGR00589">
    <property type="entry name" value="ogt"/>
    <property type="match status" value="1"/>
</dbReference>
<dbReference type="CDD" id="cd06445">
    <property type="entry name" value="ATase"/>
    <property type="match status" value="1"/>
</dbReference>
<keyword evidence="6" id="KW-0227">DNA damage</keyword>
<dbReference type="AlphaFoldDB" id="A0A5B8XM99"/>
<dbReference type="InterPro" id="IPR036631">
    <property type="entry name" value="MGMT_N_sf"/>
</dbReference>
<dbReference type="GO" id="GO:0003908">
    <property type="term" value="F:methylated-DNA-[protein]-cysteine S-methyltransferase activity"/>
    <property type="evidence" value="ECO:0007669"/>
    <property type="project" value="UniProtKB-EC"/>
</dbReference>
<comment type="catalytic activity">
    <reaction evidence="8">
        <text>a 6-O-methyl-2'-deoxyguanosine in DNA + L-cysteinyl-[protein] = S-methyl-L-cysteinyl-[protein] + a 2'-deoxyguanosine in DNA</text>
        <dbReference type="Rhea" id="RHEA:24000"/>
        <dbReference type="Rhea" id="RHEA-COMP:10131"/>
        <dbReference type="Rhea" id="RHEA-COMP:10132"/>
        <dbReference type="Rhea" id="RHEA-COMP:11367"/>
        <dbReference type="Rhea" id="RHEA-COMP:11368"/>
        <dbReference type="ChEBI" id="CHEBI:29950"/>
        <dbReference type="ChEBI" id="CHEBI:82612"/>
        <dbReference type="ChEBI" id="CHEBI:85445"/>
        <dbReference type="ChEBI" id="CHEBI:85448"/>
        <dbReference type="EC" id="2.1.1.63"/>
    </reaction>
</comment>
<dbReference type="Pfam" id="PF01035">
    <property type="entry name" value="DNA_binding_1"/>
    <property type="match status" value="1"/>
</dbReference>
<evidence type="ECO:0000256" key="3">
    <source>
        <dbReference type="ARBA" id="ARBA00011918"/>
    </source>
</evidence>
<evidence type="ECO:0000313" key="10">
    <source>
        <dbReference type="EMBL" id="QED26784.1"/>
    </source>
</evidence>
<feature type="domain" description="HTH araC/xylS-type" evidence="9">
    <location>
        <begin position="8"/>
        <end position="104"/>
    </location>
</feature>
<dbReference type="GO" id="GO:0003700">
    <property type="term" value="F:DNA-binding transcription factor activity"/>
    <property type="evidence" value="ECO:0007669"/>
    <property type="project" value="InterPro"/>
</dbReference>
<dbReference type="Gene3D" id="1.10.10.10">
    <property type="entry name" value="Winged helix-like DNA-binding domain superfamily/Winged helix DNA-binding domain"/>
    <property type="match status" value="1"/>
</dbReference>
<evidence type="ECO:0000256" key="6">
    <source>
        <dbReference type="ARBA" id="ARBA00022763"/>
    </source>
</evidence>
<dbReference type="InterPro" id="IPR036217">
    <property type="entry name" value="MethylDNA_cys_MeTrfase_DNAb"/>
</dbReference>
<keyword evidence="11" id="KW-1185">Reference proteome</keyword>
<dbReference type="SUPFAM" id="SSF46767">
    <property type="entry name" value="Methylated DNA-protein cysteine methyltransferase, C-terminal domain"/>
    <property type="match status" value="1"/>
</dbReference>
<dbReference type="SUPFAM" id="SSF53155">
    <property type="entry name" value="Methylated DNA-protein cysteine methyltransferase domain"/>
    <property type="match status" value="1"/>
</dbReference>
<dbReference type="OrthoDB" id="9802228at2"/>
<comment type="similarity">
    <text evidence="2">Belongs to the MGMT family.</text>
</comment>
<keyword evidence="7" id="KW-0234">DNA repair</keyword>
<evidence type="ECO:0000256" key="7">
    <source>
        <dbReference type="ARBA" id="ARBA00023204"/>
    </source>
</evidence>
<dbReference type="RefSeq" id="WP_146958469.1">
    <property type="nucleotide sequence ID" value="NZ_CP042467.1"/>
</dbReference>
<dbReference type="EMBL" id="CP042467">
    <property type="protein sequence ID" value="QED26784.1"/>
    <property type="molecule type" value="Genomic_DNA"/>
</dbReference>
<dbReference type="GO" id="GO:0032259">
    <property type="term" value="P:methylation"/>
    <property type="evidence" value="ECO:0007669"/>
    <property type="project" value="UniProtKB-KW"/>
</dbReference>
<gene>
    <name evidence="10" type="ORF">FRD01_05910</name>
</gene>
<evidence type="ECO:0000259" key="9">
    <source>
        <dbReference type="PROSITE" id="PS01124"/>
    </source>
</evidence>
<dbReference type="PROSITE" id="PS01124">
    <property type="entry name" value="HTH_ARAC_FAMILY_2"/>
    <property type="match status" value="1"/>
</dbReference>
<dbReference type="PANTHER" id="PTHR10815">
    <property type="entry name" value="METHYLATED-DNA--PROTEIN-CYSTEINE METHYLTRANSFERASE"/>
    <property type="match status" value="1"/>
</dbReference>
<organism evidence="10 11">
    <name type="scientific">Microvenator marinus</name>
    <dbReference type="NCBI Taxonomy" id="2600177"/>
    <lineage>
        <taxon>Bacteria</taxon>
        <taxon>Deltaproteobacteria</taxon>
        <taxon>Bradymonadales</taxon>
        <taxon>Microvenatoraceae</taxon>
        <taxon>Microvenator</taxon>
    </lineage>
</organism>
<dbReference type="EC" id="2.1.1.63" evidence="3"/>
<keyword evidence="4 10" id="KW-0489">Methyltransferase</keyword>
<dbReference type="Gene3D" id="1.10.10.60">
    <property type="entry name" value="Homeodomain-like"/>
    <property type="match status" value="1"/>
</dbReference>
<evidence type="ECO:0000256" key="1">
    <source>
        <dbReference type="ARBA" id="ARBA00001286"/>
    </source>
</evidence>
<dbReference type="InterPro" id="IPR001497">
    <property type="entry name" value="MethylDNA_cys_MeTrfase_AS"/>
</dbReference>
<evidence type="ECO:0000256" key="5">
    <source>
        <dbReference type="ARBA" id="ARBA00022679"/>
    </source>
</evidence>
<reference evidence="10 11" key="1">
    <citation type="submission" date="2019-08" db="EMBL/GenBank/DDBJ databases">
        <authorList>
            <person name="Liang Q."/>
        </authorList>
    </citation>
    <scope>NUCLEOTIDE SEQUENCE [LARGE SCALE GENOMIC DNA]</scope>
    <source>
        <strain evidence="10 11">V1718</strain>
    </source>
</reference>
<dbReference type="KEGG" id="bbae:FRD01_05910"/>
<keyword evidence="5 10" id="KW-0808">Transferase</keyword>
<proteinExistence type="inferred from homology"/>
<dbReference type="SMART" id="SM00342">
    <property type="entry name" value="HTH_ARAC"/>
    <property type="match status" value="1"/>
</dbReference>
<dbReference type="GO" id="GO:0006281">
    <property type="term" value="P:DNA repair"/>
    <property type="evidence" value="ECO:0007669"/>
    <property type="project" value="UniProtKB-KW"/>
</dbReference>
<dbReference type="Proteomes" id="UP000321595">
    <property type="component" value="Chromosome"/>
</dbReference>
<evidence type="ECO:0000256" key="4">
    <source>
        <dbReference type="ARBA" id="ARBA00022603"/>
    </source>
</evidence>
<dbReference type="PANTHER" id="PTHR10815:SF13">
    <property type="entry name" value="METHYLATED-DNA--PROTEIN-CYSTEINE METHYLTRANSFERASE"/>
    <property type="match status" value="1"/>
</dbReference>
<sequence>MSDYETIKRAIEFLDSRHTPPGLEELATFLGLSVFQTQRLFARWAGISPKRFTQAIVAEKARLKLLSQENVLQTSLDVGLSGPGRLHDLTVNVYGATPGEIRTLGADLTITWGYAESPLGLALIAATPRGICALSFLDNESDEGPLARLKKEWCSATLYRDDTRAEELSALIFSGFRGEIADPIHVYVQGTNFQIRVWRALLEIPSGEISSYGEIAEKVQSPRASRAVGGAVGANPVAVLIPCHRVLRSNGDLGGYHWGLERKRILLALELKDPV</sequence>
<dbReference type="FunFam" id="1.10.10.10:FF:000214">
    <property type="entry name" value="Methylated-DNA--protein-cysteine methyltransferase"/>
    <property type="match status" value="1"/>
</dbReference>
<dbReference type="GO" id="GO:0043565">
    <property type="term" value="F:sequence-specific DNA binding"/>
    <property type="evidence" value="ECO:0007669"/>
    <property type="project" value="InterPro"/>
</dbReference>